<dbReference type="EMBL" id="JAAGNN010000015">
    <property type="protein sequence ID" value="KAF4079804.1"/>
    <property type="molecule type" value="Genomic_DNA"/>
</dbReference>
<keyword evidence="8" id="KW-1185">Reference proteome</keyword>
<accession>A0A7J6AA70</accession>
<dbReference type="PANTHER" id="PTHR19282:SF527">
    <property type="entry name" value="TETRASPANIN"/>
    <property type="match status" value="1"/>
</dbReference>
<evidence type="ECO:0000256" key="6">
    <source>
        <dbReference type="SAM" id="Phobius"/>
    </source>
</evidence>
<comment type="subcellular location">
    <subcellularLocation>
        <location evidence="1">Membrane</location>
        <topology evidence="1">Multi-pass membrane protein</topology>
    </subcellularLocation>
</comment>
<feature type="transmembrane region" description="Helical" evidence="6">
    <location>
        <begin position="12"/>
        <end position="37"/>
    </location>
</feature>
<dbReference type="AlphaFoldDB" id="A0A7J6AA70"/>
<feature type="transmembrane region" description="Helical" evidence="6">
    <location>
        <begin position="86"/>
        <end position="108"/>
    </location>
</feature>
<keyword evidence="3 6" id="KW-1133">Transmembrane helix</keyword>
<evidence type="ECO:0000256" key="2">
    <source>
        <dbReference type="ARBA" id="ARBA00022692"/>
    </source>
</evidence>
<dbReference type="Proteomes" id="UP000593565">
    <property type="component" value="Unassembled WGS sequence"/>
</dbReference>
<name>A0A7J6AA70_AMEME</name>
<comment type="caution">
    <text evidence="7">The sequence shown here is derived from an EMBL/GenBank/DDBJ whole genome shotgun (WGS) entry which is preliminary data.</text>
</comment>
<evidence type="ECO:0000313" key="8">
    <source>
        <dbReference type="Proteomes" id="UP000593565"/>
    </source>
</evidence>
<evidence type="ECO:0000256" key="4">
    <source>
        <dbReference type="ARBA" id="ARBA00023136"/>
    </source>
</evidence>
<evidence type="ECO:0000256" key="3">
    <source>
        <dbReference type="ARBA" id="ARBA00022989"/>
    </source>
</evidence>
<keyword evidence="2 6" id="KW-0812">Transmembrane</keyword>
<feature type="transmembrane region" description="Helical" evidence="6">
    <location>
        <begin position="214"/>
        <end position="239"/>
    </location>
</feature>
<dbReference type="InterPro" id="IPR018499">
    <property type="entry name" value="Tetraspanin/Peripherin"/>
</dbReference>
<feature type="compositionally biased region" description="Polar residues" evidence="5">
    <location>
        <begin position="321"/>
        <end position="331"/>
    </location>
</feature>
<dbReference type="GO" id="GO:0005886">
    <property type="term" value="C:plasma membrane"/>
    <property type="evidence" value="ECO:0007669"/>
    <property type="project" value="TreeGrafter"/>
</dbReference>
<keyword evidence="4 6" id="KW-0472">Membrane</keyword>
<dbReference type="Gene3D" id="1.10.1450.10">
    <property type="entry name" value="Tetraspanin"/>
    <property type="match status" value="1"/>
</dbReference>
<dbReference type="InterPro" id="IPR008952">
    <property type="entry name" value="Tetraspanin_EC2_sf"/>
</dbReference>
<evidence type="ECO:0000313" key="7">
    <source>
        <dbReference type="EMBL" id="KAF4079804.1"/>
    </source>
</evidence>
<sequence>MKAEDKLQIGKFLFMLNNSFFVILGISLFGASVWILFDTSNVITVVKNETDVKVVAGGLFIIGLVVVGVSMLGCIGVHLENRCFIAFYMGLLIAIIFGEIFISFLLLLKQNQIKKFLTASVDAIISMYGVNDTQTTWSLLDNVQQSAKCCGRQNASDWETNIFIQVQNTADIYPCSCFNGSCPVILVNEMFGNGTHIYAMGCEEKLKDWFEKNVYVLVGMDLALLIIQILQFILGFLLCRNIGFKIKAHHENLLNATEEIPASSSDLHQNNLESYQSSDPQLYDAYNQEHTGPSYDKYHDPQHQPNDYTYDPRQNDEYNDPGQSYDQYESQHYQHHHGPDHNHHIYTEQHADARYDQYQEQQYQYDRDLHHRQSYNGNYNQNYIHDDYRNNFDCY</sequence>
<protein>
    <recommendedName>
        <fullName evidence="9">Tetraspanin</fullName>
    </recommendedName>
</protein>
<evidence type="ECO:0000256" key="1">
    <source>
        <dbReference type="ARBA" id="ARBA00004141"/>
    </source>
</evidence>
<evidence type="ECO:0000256" key="5">
    <source>
        <dbReference type="SAM" id="MobiDB-lite"/>
    </source>
</evidence>
<organism evidence="7 8">
    <name type="scientific">Ameiurus melas</name>
    <name type="common">Black bullhead</name>
    <name type="synonym">Silurus melas</name>
    <dbReference type="NCBI Taxonomy" id="219545"/>
    <lineage>
        <taxon>Eukaryota</taxon>
        <taxon>Metazoa</taxon>
        <taxon>Chordata</taxon>
        <taxon>Craniata</taxon>
        <taxon>Vertebrata</taxon>
        <taxon>Euteleostomi</taxon>
        <taxon>Actinopterygii</taxon>
        <taxon>Neopterygii</taxon>
        <taxon>Teleostei</taxon>
        <taxon>Ostariophysi</taxon>
        <taxon>Siluriformes</taxon>
        <taxon>Ictaluridae</taxon>
        <taxon>Ameiurus</taxon>
    </lineage>
</organism>
<dbReference type="PANTHER" id="PTHR19282">
    <property type="entry name" value="TETRASPANIN"/>
    <property type="match status" value="1"/>
</dbReference>
<dbReference type="OrthoDB" id="6361633at2759"/>
<dbReference type="PRINTS" id="PR00259">
    <property type="entry name" value="TMFOUR"/>
</dbReference>
<dbReference type="FunFam" id="1.10.1450.10:FF:000025">
    <property type="entry name" value="Tetraspanin"/>
    <property type="match status" value="1"/>
</dbReference>
<gene>
    <name evidence="7" type="ORF">AMELA_G00182540</name>
</gene>
<feature type="transmembrane region" description="Helical" evidence="6">
    <location>
        <begin position="57"/>
        <end position="79"/>
    </location>
</feature>
<proteinExistence type="predicted"/>
<dbReference type="SUPFAM" id="SSF48652">
    <property type="entry name" value="Tetraspanin"/>
    <property type="match status" value="1"/>
</dbReference>
<dbReference type="Pfam" id="PF00335">
    <property type="entry name" value="Tetraspanin"/>
    <property type="match status" value="1"/>
</dbReference>
<evidence type="ECO:0008006" key="9">
    <source>
        <dbReference type="Google" id="ProtNLM"/>
    </source>
</evidence>
<reference evidence="7 8" key="1">
    <citation type="submission" date="2020-02" db="EMBL/GenBank/DDBJ databases">
        <title>A chromosome-scale genome assembly of the black bullhead catfish (Ameiurus melas).</title>
        <authorList>
            <person name="Wen M."/>
            <person name="Zham M."/>
            <person name="Cabau C."/>
            <person name="Klopp C."/>
            <person name="Donnadieu C."/>
            <person name="Roques C."/>
            <person name="Bouchez O."/>
            <person name="Lampietro C."/>
            <person name="Jouanno E."/>
            <person name="Herpin A."/>
            <person name="Louis A."/>
            <person name="Berthelot C."/>
            <person name="Parey E."/>
            <person name="Roest-Crollius H."/>
            <person name="Braasch I."/>
            <person name="Postlethwait J."/>
            <person name="Robinson-Rechavi M."/>
            <person name="Echchiki A."/>
            <person name="Begum T."/>
            <person name="Montfort J."/>
            <person name="Schartl M."/>
            <person name="Bobe J."/>
            <person name="Guiguen Y."/>
        </authorList>
    </citation>
    <scope>NUCLEOTIDE SEQUENCE [LARGE SCALE GENOMIC DNA]</scope>
    <source>
        <strain evidence="7">M_S1</strain>
        <tissue evidence="7">Blood</tissue>
    </source>
</reference>
<feature type="region of interest" description="Disordered" evidence="5">
    <location>
        <begin position="284"/>
        <end position="343"/>
    </location>
</feature>